<dbReference type="SUPFAM" id="SSF89392">
    <property type="entry name" value="Prokaryotic lipoproteins and lipoprotein localization factors"/>
    <property type="match status" value="1"/>
</dbReference>
<sequence>MPALRRLLAPAAVLAVAAACASCGNSSRPSATALLGEARTTLDEAPAVQFALTSSGVAGKGIDLVGGSGELSRPQSLKGTFQVSASGLDVSVKVLAVGTRFWAVLPFQTAYSRVSPSRFGLTDPAALLSAHHGLTSLLTDLAGTAHYQPSIRLDGELLDVVSGTVAGSEIPVLPDANPSRPVRLTVAIDPASHQVRRVTLAGPFTQATRSAHYVVTLTGYGRHVSISPPA</sequence>
<evidence type="ECO:0000313" key="6">
    <source>
        <dbReference type="Proteomes" id="UP000437736"/>
    </source>
</evidence>
<comment type="caution">
    <text evidence="5">The sequence shown here is derived from an EMBL/GenBank/DDBJ whole genome shotgun (WGS) entry which is preliminary data.</text>
</comment>
<accession>A0ABW9QP22</accession>
<dbReference type="Proteomes" id="UP000437736">
    <property type="component" value="Unassembled WGS sequence"/>
</dbReference>
<feature type="signal peptide" evidence="4">
    <location>
        <begin position="1"/>
        <end position="21"/>
    </location>
</feature>
<dbReference type="PROSITE" id="PS51318">
    <property type="entry name" value="TAT"/>
    <property type="match status" value="1"/>
</dbReference>
<keyword evidence="3" id="KW-1003">Cell membrane</keyword>
<organism evidence="5 6">
    <name type="scientific">Acidiferrimicrobium australe</name>
    <dbReference type="NCBI Taxonomy" id="2664430"/>
    <lineage>
        <taxon>Bacteria</taxon>
        <taxon>Bacillati</taxon>
        <taxon>Actinomycetota</taxon>
        <taxon>Acidimicrobiia</taxon>
        <taxon>Acidimicrobiales</taxon>
        <taxon>Acidimicrobiaceae</taxon>
        <taxon>Acidiferrimicrobium</taxon>
    </lineage>
</organism>
<comment type="similarity">
    <text evidence="2">Belongs to the LppX/LprAFG lipoprotein family.</text>
</comment>
<keyword evidence="3" id="KW-0472">Membrane</keyword>
<evidence type="ECO:0000313" key="5">
    <source>
        <dbReference type="EMBL" id="MST31149.1"/>
    </source>
</evidence>
<dbReference type="PROSITE" id="PS51257">
    <property type="entry name" value="PROKAR_LIPOPROTEIN"/>
    <property type="match status" value="1"/>
</dbReference>
<evidence type="ECO:0000256" key="3">
    <source>
        <dbReference type="ARBA" id="ARBA00022475"/>
    </source>
</evidence>
<dbReference type="Gene3D" id="2.50.20.20">
    <property type="match status" value="1"/>
</dbReference>
<keyword evidence="5" id="KW-0449">Lipoprotein</keyword>
<dbReference type="EMBL" id="WJHE01000006">
    <property type="protein sequence ID" value="MST31149.1"/>
    <property type="molecule type" value="Genomic_DNA"/>
</dbReference>
<feature type="chain" id="PRO_5045853334" evidence="4">
    <location>
        <begin position="22"/>
        <end position="230"/>
    </location>
</feature>
<protein>
    <submittedName>
        <fullName evidence="5">LppX_LprAFG lipoprotein</fullName>
    </submittedName>
</protein>
<dbReference type="InterPro" id="IPR006311">
    <property type="entry name" value="TAT_signal"/>
</dbReference>
<name>A0ABW9QP22_9ACTN</name>
<evidence type="ECO:0000256" key="4">
    <source>
        <dbReference type="SAM" id="SignalP"/>
    </source>
</evidence>
<evidence type="ECO:0000256" key="1">
    <source>
        <dbReference type="ARBA" id="ARBA00004196"/>
    </source>
</evidence>
<dbReference type="InterPro" id="IPR029046">
    <property type="entry name" value="LolA/LolB/LppX"/>
</dbReference>
<keyword evidence="6" id="KW-1185">Reference proteome</keyword>
<reference evidence="5 6" key="1">
    <citation type="submission" date="2019-11" db="EMBL/GenBank/DDBJ databases">
        <title>Acidiferrimicrobium australis gen. nov., sp. nov., an acidophilic and obligately heterotrophic, member of the Actinobacteria that catalyses dissimilatory oxido- reduction of iron isolated from metal-rich acidic water in Chile.</title>
        <authorList>
            <person name="Gonzalez D."/>
            <person name="Huber K."/>
            <person name="Hedrich S."/>
            <person name="Rojas-Villalobos C."/>
            <person name="Quatrini R."/>
            <person name="Dinamarca M.A."/>
            <person name="Schwarz A."/>
            <person name="Canales C."/>
            <person name="Nancucheo I."/>
        </authorList>
    </citation>
    <scope>NUCLEOTIDE SEQUENCE [LARGE SCALE GENOMIC DNA]</scope>
    <source>
        <strain evidence="5 6">USS-CCA1</strain>
    </source>
</reference>
<keyword evidence="4" id="KW-0732">Signal</keyword>
<dbReference type="InterPro" id="IPR009830">
    <property type="entry name" value="LppX/LprAFG"/>
</dbReference>
<gene>
    <name evidence="5" type="ORF">GHK86_00190</name>
</gene>
<proteinExistence type="inferred from homology"/>
<comment type="subcellular location">
    <subcellularLocation>
        <location evidence="1">Cell envelope</location>
    </subcellularLocation>
</comment>
<evidence type="ECO:0000256" key="2">
    <source>
        <dbReference type="ARBA" id="ARBA00009194"/>
    </source>
</evidence>
<dbReference type="Pfam" id="PF07161">
    <property type="entry name" value="LppX_LprAFG"/>
    <property type="match status" value="1"/>
</dbReference>